<sequence length="368" mass="41751">MLRLNLSPFSIALIPLLCFTACDSEQSSAAPQSSSRSKEIAENIDKEEALEAIRLQSVTDPVADKIEAYRKQMAELFYAQKFEALEKEASAARASKEVFGNGSWKIVQFYQAFERKSEDALGIWNVAEDTHNAWLKAFPNSVTARIAYADFLTNYAWHARGTGYADTVTSEGGRLMHERLTKAGKVLNDALKLPEKDPMLHLVALYVALGKGLDKPDYDKLLEEAHASEPTFWGYDTARAYSLLPRWYGNKGDWEAFAVTAAERPDGPGMEVYARIMMRMVDFHENVFRESKASWPKTKEGLDILRKKYPESLEILSYAALLATCAFDNKSAKAYFEELGDRYLEKSSVWPSKESFIHYRKWARTGKW</sequence>
<dbReference type="Proteomes" id="UP000253426">
    <property type="component" value="Unassembled WGS sequence"/>
</dbReference>
<proteinExistence type="predicted"/>
<gene>
    <name evidence="1" type="ORF">DES53_1066</name>
</gene>
<dbReference type="OrthoDB" id="182408at2"/>
<evidence type="ECO:0000313" key="2">
    <source>
        <dbReference type="Proteomes" id="UP000253426"/>
    </source>
</evidence>
<name>A0A366HI17_9BACT</name>
<dbReference type="RefSeq" id="WP_113959449.1">
    <property type="nucleotide sequence ID" value="NZ_QNRR01000006.1"/>
</dbReference>
<reference evidence="1 2" key="1">
    <citation type="submission" date="2018-06" db="EMBL/GenBank/DDBJ databases">
        <title>Genomic Encyclopedia of Type Strains, Phase IV (KMG-IV): sequencing the most valuable type-strain genomes for metagenomic binning, comparative biology and taxonomic classification.</title>
        <authorList>
            <person name="Goeker M."/>
        </authorList>
    </citation>
    <scope>NUCLEOTIDE SEQUENCE [LARGE SCALE GENOMIC DNA]</scope>
    <source>
        <strain evidence="1 2">DSM 25532</strain>
    </source>
</reference>
<accession>A0A366HI17</accession>
<dbReference type="AlphaFoldDB" id="A0A366HI17"/>
<organism evidence="1 2">
    <name type="scientific">Roseimicrobium gellanilyticum</name>
    <dbReference type="NCBI Taxonomy" id="748857"/>
    <lineage>
        <taxon>Bacteria</taxon>
        <taxon>Pseudomonadati</taxon>
        <taxon>Verrucomicrobiota</taxon>
        <taxon>Verrucomicrobiia</taxon>
        <taxon>Verrucomicrobiales</taxon>
        <taxon>Verrucomicrobiaceae</taxon>
        <taxon>Roseimicrobium</taxon>
    </lineage>
</organism>
<evidence type="ECO:0008006" key="3">
    <source>
        <dbReference type="Google" id="ProtNLM"/>
    </source>
</evidence>
<dbReference type="EMBL" id="QNRR01000006">
    <property type="protein sequence ID" value="RBP42302.1"/>
    <property type="molecule type" value="Genomic_DNA"/>
</dbReference>
<protein>
    <recommendedName>
        <fullName evidence="3">DUF4034 domain-containing protein</fullName>
    </recommendedName>
</protein>
<comment type="caution">
    <text evidence="1">The sequence shown here is derived from an EMBL/GenBank/DDBJ whole genome shotgun (WGS) entry which is preliminary data.</text>
</comment>
<evidence type="ECO:0000313" key="1">
    <source>
        <dbReference type="EMBL" id="RBP42302.1"/>
    </source>
</evidence>
<keyword evidence="2" id="KW-1185">Reference proteome</keyword>